<reference evidence="1 2" key="1">
    <citation type="journal article" date="2013" name="Curr. Biol.">
        <title>The Genome of the Foraminiferan Reticulomyxa filosa.</title>
        <authorList>
            <person name="Glockner G."/>
            <person name="Hulsmann N."/>
            <person name="Schleicher M."/>
            <person name="Noegel A.A."/>
            <person name="Eichinger L."/>
            <person name="Gallinger C."/>
            <person name="Pawlowski J."/>
            <person name="Sierra R."/>
            <person name="Euteneuer U."/>
            <person name="Pillet L."/>
            <person name="Moustafa A."/>
            <person name="Platzer M."/>
            <person name="Groth M."/>
            <person name="Szafranski K."/>
            <person name="Schliwa M."/>
        </authorList>
    </citation>
    <scope>NUCLEOTIDE SEQUENCE [LARGE SCALE GENOMIC DNA]</scope>
</reference>
<organism evidence="1 2">
    <name type="scientific">Reticulomyxa filosa</name>
    <dbReference type="NCBI Taxonomy" id="46433"/>
    <lineage>
        <taxon>Eukaryota</taxon>
        <taxon>Sar</taxon>
        <taxon>Rhizaria</taxon>
        <taxon>Retaria</taxon>
        <taxon>Foraminifera</taxon>
        <taxon>Monothalamids</taxon>
        <taxon>Reticulomyxidae</taxon>
        <taxon>Reticulomyxa</taxon>
    </lineage>
</organism>
<evidence type="ECO:0000313" key="1">
    <source>
        <dbReference type="EMBL" id="ETO12566.1"/>
    </source>
</evidence>
<comment type="caution">
    <text evidence="1">The sequence shown here is derived from an EMBL/GenBank/DDBJ whole genome shotgun (WGS) entry which is preliminary data.</text>
</comment>
<sequence>MEGEILSFLKDPIEMKQGQAEALYKVLRDDLDCMEDVTRLTEKDWKEVFNKVGLKTAIKGRLYDAIKDMSKKRSIPTPANRTMNKQAILKKKNNPEITKVVLISKIVESINNAYVTLKVSLLSMLQIKKLTLYFFLKKVSMNAIEQHASSDSPNDEKWKHLEMQEGDEIECRYSINEASSVTIYDIQFPKVYSAHVLISSKESMTYIVPLSMQPRGLAKSVQYIYIYIYLSYLRQIKMLLDMTTKVVFWKSGATSTTEVEPRKDDIAQFRLRFVNDEWHPINVKLVATNSICLIFISVKS</sequence>
<keyword evidence="2" id="KW-1185">Reference proteome</keyword>
<proteinExistence type="predicted"/>
<dbReference type="EMBL" id="ASPP01021281">
    <property type="protein sequence ID" value="ETO12566.1"/>
    <property type="molecule type" value="Genomic_DNA"/>
</dbReference>
<accession>X6MFV6</accession>
<gene>
    <name evidence="1" type="ORF">RFI_24808</name>
</gene>
<dbReference type="OrthoDB" id="360653at2759"/>
<dbReference type="AlphaFoldDB" id="X6MFV6"/>
<dbReference type="Proteomes" id="UP000023152">
    <property type="component" value="Unassembled WGS sequence"/>
</dbReference>
<evidence type="ECO:0000313" key="2">
    <source>
        <dbReference type="Proteomes" id="UP000023152"/>
    </source>
</evidence>
<name>X6MFV6_RETFI</name>
<protein>
    <submittedName>
        <fullName evidence="1">Uncharacterized protein</fullName>
    </submittedName>
</protein>